<reference evidence="3 4" key="1">
    <citation type="journal article" date="2014" name="Nat. Commun.">
        <title>Physiological and genomic features of highly alkaliphilic hydrogen-utilizing Betaproteobacteria from a continental serpentinizing site.</title>
        <authorList>
            <person name="Suzuki S."/>
            <person name="Kuenen J.G."/>
            <person name="Schipper K."/>
            <person name="van der Velde S."/>
            <person name="Ishii S."/>
            <person name="Wu A."/>
            <person name="Sorokin D.Y."/>
            <person name="Tenney A."/>
            <person name="Meng X.Y."/>
            <person name="Morrill P.L."/>
            <person name="Kamagata Y."/>
            <person name="Muyzer G."/>
            <person name="Nealson K.H."/>
        </authorList>
    </citation>
    <scope>NUCLEOTIDE SEQUENCE [LARGE SCALE GENOMIC DNA]</scope>
    <source>
        <strain evidence="3 4">A1</strain>
    </source>
</reference>
<dbReference type="PANTHER" id="PTHR43084:SF1">
    <property type="entry name" value="PERSULFIDE DIOXYGENASE ETHE1, MITOCHONDRIAL"/>
    <property type="match status" value="1"/>
</dbReference>
<dbReference type="Gene3D" id="3.40.250.10">
    <property type="entry name" value="Rhodanese-like domain"/>
    <property type="match status" value="1"/>
</dbReference>
<feature type="domain" description="Rhodanese" evidence="2">
    <location>
        <begin position="279"/>
        <end position="373"/>
    </location>
</feature>
<dbReference type="InterPro" id="IPR044528">
    <property type="entry name" value="POD-like_MBL-fold"/>
</dbReference>
<keyword evidence="4" id="KW-1185">Reference proteome</keyword>
<evidence type="ECO:0000313" key="3">
    <source>
        <dbReference type="EMBL" id="BAO80390.1"/>
    </source>
</evidence>
<dbReference type="InterPro" id="IPR036873">
    <property type="entry name" value="Rhodanese-like_dom_sf"/>
</dbReference>
<dbReference type="GO" id="GO:0006749">
    <property type="term" value="P:glutathione metabolic process"/>
    <property type="evidence" value="ECO:0007669"/>
    <property type="project" value="InterPro"/>
</dbReference>
<dbReference type="PROSITE" id="PS50206">
    <property type="entry name" value="RHODANESE_3"/>
    <property type="match status" value="1"/>
</dbReference>
<sequence>MLLDYSPHTHTMQGRAMKPIQLFDPASCTYTYVLFDPASRAALIIDPVQEQIERDLATLHDYGLNLIWAVETHAHADHITSAGQLAELAGARMAAPAGCGIGTAGTQLAHGDVLRFGAETLLALHTPGHTAGSMSYVWREHVFTGDTLLINGCGRTDFQSGSANALYHSLTQVLFALPDGTTVWPGHDYQGRSHSTIAQEKTGNARVAGKTEAEFVAIMEGLNLPKPRRIDEAVPANLNSGIRQDADGALLMQARPPAPAHLGTYAGDVSPQLAWQWVQAGEAVLVDVRTDAEREWVGFVPGAQPVAWKQWPGMAPNPQFDAAIRQAAAGGHKLVLLCRSGVRSIVAAQRATELGLTAYNILEGFEGDLDAQAQRGRKGGWRQHGLPWRQN</sequence>
<dbReference type="KEGG" id="cbaa:SRAA_0536"/>
<organism evidence="3 4">
    <name type="scientific">Serpentinimonas raichei</name>
    <dbReference type="NCBI Taxonomy" id="1458425"/>
    <lineage>
        <taxon>Bacteria</taxon>
        <taxon>Pseudomonadati</taxon>
        <taxon>Pseudomonadota</taxon>
        <taxon>Betaproteobacteria</taxon>
        <taxon>Burkholderiales</taxon>
        <taxon>Comamonadaceae</taxon>
        <taxon>Serpentinimonas</taxon>
    </lineage>
</organism>
<dbReference type="GO" id="GO:0016787">
    <property type="term" value="F:hydrolase activity"/>
    <property type="evidence" value="ECO:0007669"/>
    <property type="project" value="UniProtKB-KW"/>
</dbReference>
<keyword evidence="1" id="KW-0479">Metal-binding</keyword>
<dbReference type="GO" id="GO:0046872">
    <property type="term" value="F:metal ion binding"/>
    <property type="evidence" value="ECO:0007669"/>
    <property type="project" value="UniProtKB-KW"/>
</dbReference>
<name>A0A060NHX0_9BURK</name>
<dbReference type="Pfam" id="PF00753">
    <property type="entry name" value="Lactamase_B"/>
    <property type="match status" value="1"/>
</dbReference>
<dbReference type="InterPro" id="IPR036866">
    <property type="entry name" value="RibonucZ/Hydroxyglut_hydro"/>
</dbReference>
<dbReference type="Pfam" id="PF00581">
    <property type="entry name" value="Rhodanese"/>
    <property type="match status" value="1"/>
</dbReference>
<dbReference type="InterPro" id="IPR001763">
    <property type="entry name" value="Rhodanese-like_dom"/>
</dbReference>
<dbReference type="PANTHER" id="PTHR43084">
    <property type="entry name" value="PERSULFIDE DIOXYGENASE ETHE1"/>
    <property type="match status" value="1"/>
</dbReference>
<dbReference type="Proteomes" id="UP000067461">
    <property type="component" value="Chromosome"/>
</dbReference>
<dbReference type="AlphaFoldDB" id="A0A060NHX0"/>
<evidence type="ECO:0000313" key="4">
    <source>
        <dbReference type="Proteomes" id="UP000067461"/>
    </source>
</evidence>
<dbReference type="HOGENOM" id="CLU_030571_7_1_4"/>
<dbReference type="EMBL" id="AP014568">
    <property type="protein sequence ID" value="BAO80390.1"/>
    <property type="molecule type" value="Genomic_DNA"/>
</dbReference>
<dbReference type="InterPro" id="IPR051682">
    <property type="entry name" value="Mito_Persulfide_Diox"/>
</dbReference>
<proteinExistence type="predicted"/>
<dbReference type="Gene3D" id="3.60.15.10">
    <property type="entry name" value="Ribonuclease Z/Hydroxyacylglutathione hydrolase-like"/>
    <property type="match status" value="1"/>
</dbReference>
<evidence type="ECO:0000259" key="2">
    <source>
        <dbReference type="PROSITE" id="PS50206"/>
    </source>
</evidence>
<gene>
    <name evidence="3" type="ORF">SRAA_0536</name>
</gene>
<dbReference type="SUPFAM" id="SSF52821">
    <property type="entry name" value="Rhodanese/Cell cycle control phosphatase"/>
    <property type="match status" value="1"/>
</dbReference>
<dbReference type="SMART" id="SM00849">
    <property type="entry name" value="Lactamase_B"/>
    <property type="match status" value="1"/>
</dbReference>
<dbReference type="SUPFAM" id="SSF56281">
    <property type="entry name" value="Metallo-hydrolase/oxidoreductase"/>
    <property type="match status" value="1"/>
</dbReference>
<protein>
    <submittedName>
        <fullName evidence="3">Zn-dependent hydrolase, including glyoxylase</fullName>
    </submittedName>
</protein>
<dbReference type="STRING" id="1458425.SRAA_0536"/>
<dbReference type="GO" id="GO:0070813">
    <property type="term" value="P:hydrogen sulfide metabolic process"/>
    <property type="evidence" value="ECO:0007669"/>
    <property type="project" value="TreeGrafter"/>
</dbReference>
<dbReference type="SMART" id="SM00450">
    <property type="entry name" value="RHOD"/>
    <property type="match status" value="1"/>
</dbReference>
<dbReference type="InterPro" id="IPR001279">
    <property type="entry name" value="Metallo-B-lactamas"/>
</dbReference>
<keyword evidence="3" id="KW-0378">Hydrolase</keyword>
<evidence type="ECO:0000256" key="1">
    <source>
        <dbReference type="ARBA" id="ARBA00022723"/>
    </source>
</evidence>
<dbReference type="CDD" id="cd07724">
    <property type="entry name" value="POD-like_MBL-fold"/>
    <property type="match status" value="1"/>
</dbReference>
<accession>A0A060NHX0</accession>
<dbReference type="GO" id="GO:0050313">
    <property type="term" value="F:sulfur dioxygenase activity"/>
    <property type="evidence" value="ECO:0007669"/>
    <property type="project" value="InterPro"/>
</dbReference>